<evidence type="ECO:0000313" key="7">
    <source>
        <dbReference type="EMBL" id="MQL96516.1"/>
    </source>
</evidence>
<dbReference type="SUPFAM" id="SSF54928">
    <property type="entry name" value="RNA-binding domain, RBD"/>
    <property type="match status" value="1"/>
</dbReference>
<dbReference type="OrthoDB" id="431169at2759"/>
<evidence type="ECO:0000313" key="8">
    <source>
        <dbReference type="Proteomes" id="UP000652761"/>
    </source>
</evidence>
<evidence type="ECO:0000256" key="4">
    <source>
        <dbReference type="PROSITE-ProRule" id="PRU00176"/>
    </source>
</evidence>
<evidence type="ECO:0000256" key="1">
    <source>
        <dbReference type="ARBA" id="ARBA00004123"/>
    </source>
</evidence>
<reference evidence="7" key="1">
    <citation type="submission" date="2017-07" db="EMBL/GenBank/DDBJ databases">
        <title>Taro Niue Genome Assembly and Annotation.</title>
        <authorList>
            <person name="Atibalentja N."/>
            <person name="Keating K."/>
            <person name="Fields C.J."/>
        </authorList>
    </citation>
    <scope>NUCLEOTIDE SEQUENCE</scope>
    <source>
        <strain evidence="7">Niue_2</strain>
        <tissue evidence="7">Leaf</tissue>
    </source>
</reference>
<protein>
    <recommendedName>
        <fullName evidence="6">RRM domain-containing protein</fullName>
    </recommendedName>
</protein>
<dbReference type="AlphaFoldDB" id="A0A843VNB9"/>
<accession>A0A843VNB9</accession>
<keyword evidence="3" id="KW-0539">Nucleus</keyword>
<dbReference type="InterPro" id="IPR035979">
    <property type="entry name" value="RBD_domain_sf"/>
</dbReference>
<feature type="region of interest" description="Disordered" evidence="5">
    <location>
        <begin position="1"/>
        <end position="30"/>
    </location>
</feature>
<evidence type="ECO:0000256" key="2">
    <source>
        <dbReference type="ARBA" id="ARBA00022884"/>
    </source>
</evidence>
<comment type="caution">
    <text evidence="7">The sequence shown here is derived from an EMBL/GenBank/DDBJ whole genome shotgun (WGS) entry which is preliminary data.</text>
</comment>
<sequence>MAGPGIHPYHHPWAAPPPPPPLPIPVENPNRATTDEVRTIFITGLPSDVKERELQNLLRWLPGYEASQINMKGEQPMGFALFSTPQHAMAAKDALQNMVFDAESKAVLHTEMAKKNLFIKRGKVLKL</sequence>
<dbReference type="SMART" id="SM00360">
    <property type="entry name" value="RRM"/>
    <property type="match status" value="1"/>
</dbReference>
<evidence type="ECO:0000259" key="6">
    <source>
        <dbReference type="PROSITE" id="PS50102"/>
    </source>
</evidence>
<dbReference type="PANTHER" id="PTHR10501">
    <property type="entry name" value="U1 SMALL NUCLEAR RIBONUCLEOPROTEIN A/U2 SMALL NUCLEAR RIBONUCLEOPROTEIN B"/>
    <property type="match status" value="1"/>
</dbReference>
<proteinExistence type="predicted"/>
<dbReference type="Pfam" id="PF00076">
    <property type="entry name" value="RRM_1"/>
    <property type="match status" value="1"/>
</dbReference>
<feature type="compositionally biased region" description="Pro residues" evidence="5">
    <location>
        <begin position="14"/>
        <end position="26"/>
    </location>
</feature>
<dbReference type="EMBL" id="NMUH01001924">
    <property type="protein sequence ID" value="MQL96516.1"/>
    <property type="molecule type" value="Genomic_DNA"/>
</dbReference>
<dbReference type="CDD" id="cd12420">
    <property type="entry name" value="RRM_RBPMS_like"/>
    <property type="match status" value="1"/>
</dbReference>
<dbReference type="GO" id="GO:0003723">
    <property type="term" value="F:RNA binding"/>
    <property type="evidence" value="ECO:0007669"/>
    <property type="project" value="UniProtKB-UniRule"/>
</dbReference>
<dbReference type="InterPro" id="IPR012677">
    <property type="entry name" value="Nucleotide-bd_a/b_plait_sf"/>
</dbReference>
<dbReference type="InterPro" id="IPR000504">
    <property type="entry name" value="RRM_dom"/>
</dbReference>
<dbReference type="Gene3D" id="3.30.70.330">
    <property type="match status" value="1"/>
</dbReference>
<gene>
    <name evidence="7" type="ORF">Taro_029193</name>
</gene>
<feature type="domain" description="RRM" evidence="6">
    <location>
        <begin position="38"/>
        <end position="115"/>
    </location>
</feature>
<dbReference type="GO" id="GO:0005634">
    <property type="term" value="C:nucleus"/>
    <property type="evidence" value="ECO:0007669"/>
    <property type="project" value="UniProtKB-SubCell"/>
</dbReference>
<comment type="subcellular location">
    <subcellularLocation>
        <location evidence="1">Nucleus</location>
    </subcellularLocation>
</comment>
<keyword evidence="2 4" id="KW-0694">RNA-binding</keyword>
<dbReference type="PROSITE" id="PS50102">
    <property type="entry name" value="RRM"/>
    <property type="match status" value="1"/>
</dbReference>
<keyword evidence="8" id="KW-1185">Reference proteome</keyword>
<evidence type="ECO:0000256" key="3">
    <source>
        <dbReference type="ARBA" id="ARBA00023242"/>
    </source>
</evidence>
<dbReference type="FunFam" id="3.30.70.330:FF:000037">
    <property type="entry name" value="RNA-binding protein with multiple splicing 2"/>
    <property type="match status" value="1"/>
</dbReference>
<organism evidence="7 8">
    <name type="scientific">Colocasia esculenta</name>
    <name type="common">Wild taro</name>
    <name type="synonym">Arum esculentum</name>
    <dbReference type="NCBI Taxonomy" id="4460"/>
    <lineage>
        <taxon>Eukaryota</taxon>
        <taxon>Viridiplantae</taxon>
        <taxon>Streptophyta</taxon>
        <taxon>Embryophyta</taxon>
        <taxon>Tracheophyta</taxon>
        <taxon>Spermatophyta</taxon>
        <taxon>Magnoliopsida</taxon>
        <taxon>Liliopsida</taxon>
        <taxon>Araceae</taxon>
        <taxon>Aroideae</taxon>
        <taxon>Colocasieae</taxon>
        <taxon>Colocasia</taxon>
    </lineage>
</organism>
<dbReference type="Proteomes" id="UP000652761">
    <property type="component" value="Unassembled WGS sequence"/>
</dbReference>
<name>A0A843VNB9_COLES</name>
<evidence type="ECO:0000256" key="5">
    <source>
        <dbReference type="SAM" id="MobiDB-lite"/>
    </source>
</evidence>